<gene>
    <name evidence="2" type="ORF">F4695_001634</name>
</gene>
<organism evidence="2 3">
    <name type="scientific">Rhizobium soli</name>
    <dbReference type="NCBI Taxonomy" id="424798"/>
    <lineage>
        <taxon>Bacteria</taxon>
        <taxon>Pseudomonadati</taxon>
        <taxon>Pseudomonadota</taxon>
        <taxon>Alphaproteobacteria</taxon>
        <taxon>Hyphomicrobiales</taxon>
        <taxon>Rhizobiaceae</taxon>
        <taxon>Rhizobium/Agrobacterium group</taxon>
        <taxon>Rhizobium</taxon>
    </lineage>
</organism>
<comment type="caution">
    <text evidence="2">The sequence shown here is derived from an EMBL/GenBank/DDBJ whole genome shotgun (WGS) entry which is preliminary data.</text>
</comment>
<evidence type="ECO:0000313" key="2">
    <source>
        <dbReference type="EMBL" id="MBB6508285.1"/>
    </source>
</evidence>
<name>A0A7X0JIK5_9HYPH</name>
<keyword evidence="3" id="KW-1185">Reference proteome</keyword>
<dbReference type="InterPro" id="IPR007055">
    <property type="entry name" value="BON_dom"/>
</dbReference>
<dbReference type="PROSITE" id="PS50914">
    <property type="entry name" value="BON"/>
    <property type="match status" value="1"/>
</dbReference>
<protein>
    <submittedName>
        <fullName evidence="2">Osmotically-inducible protein OsmY</fullName>
    </submittedName>
</protein>
<dbReference type="Pfam" id="PF04972">
    <property type="entry name" value="BON"/>
    <property type="match status" value="1"/>
</dbReference>
<proteinExistence type="predicted"/>
<sequence>MFLSSLQPTASFAFAHDHGMMMEKTAIETELSYLPNFDSSNLTVDVTGDFIVLEGVVSSSGDHARVMRIAREIVGYERVLSRVLVCSIAKRS</sequence>
<accession>A0A7X0JIK5</accession>
<dbReference type="Proteomes" id="UP000585437">
    <property type="component" value="Unassembled WGS sequence"/>
</dbReference>
<reference evidence="2 3" key="1">
    <citation type="submission" date="2020-08" db="EMBL/GenBank/DDBJ databases">
        <title>The Agave Microbiome: Exploring the role of microbial communities in plant adaptations to desert environments.</title>
        <authorList>
            <person name="Partida-Martinez L.P."/>
        </authorList>
    </citation>
    <scope>NUCLEOTIDE SEQUENCE [LARGE SCALE GENOMIC DNA]</scope>
    <source>
        <strain evidence="2 3">AS3.12</strain>
    </source>
</reference>
<dbReference type="AlphaFoldDB" id="A0A7X0JIK5"/>
<evidence type="ECO:0000259" key="1">
    <source>
        <dbReference type="PROSITE" id="PS50914"/>
    </source>
</evidence>
<dbReference type="EMBL" id="JACHBU010000003">
    <property type="protein sequence ID" value="MBB6508285.1"/>
    <property type="molecule type" value="Genomic_DNA"/>
</dbReference>
<feature type="domain" description="BON" evidence="1">
    <location>
        <begin position="19"/>
        <end position="87"/>
    </location>
</feature>
<dbReference type="RefSeq" id="WP_184654372.1">
    <property type="nucleotide sequence ID" value="NZ_JACHBU010000003.1"/>
</dbReference>
<evidence type="ECO:0000313" key="3">
    <source>
        <dbReference type="Proteomes" id="UP000585437"/>
    </source>
</evidence>